<protein>
    <submittedName>
        <fullName evidence="1">Uncharacterized protein</fullName>
    </submittedName>
</protein>
<dbReference type="Proteomes" id="UP000007174">
    <property type="component" value="Unassembled WGS sequence"/>
</dbReference>
<proteinExistence type="predicted"/>
<reference evidence="2" key="1">
    <citation type="journal article" date="2012" name="Nat. Genet.">
        <title>Lifestyle transitions in plant pathogenic Colletotrichum fungi deciphered by genome and transcriptome analyses.</title>
        <authorList>
            <person name="O'Connell R.J."/>
            <person name="Thon M.R."/>
            <person name="Hacquard S."/>
            <person name="Amyotte S.G."/>
            <person name="Kleemann J."/>
            <person name="Torres M.F."/>
            <person name="Damm U."/>
            <person name="Buiate E.A."/>
            <person name="Epstein L."/>
            <person name="Alkan N."/>
            <person name="Altmueller J."/>
            <person name="Alvarado-Balderrama L."/>
            <person name="Bauser C.A."/>
            <person name="Becker C."/>
            <person name="Birren B.W."/>
            <person name="Chen Z."/>
            <person name="Choi J."/>
            <person name="Crouch J.A."/>
            <person name="Duvick J.P."/>
            <person name="Farman M.A."/>
            <person name="Gan P."/>
            <person name="Heiman D."/>
            <person name="Henrissat B."/>
            <person name="Howard R.J."/>
            <person name="Kabbage M."/>
            <person name="Koch C."/>
            <person name="Kracher B."/>
            <person name="Kubo Y."/>
            <person name="Law A.D."/>
            <person name="Lebrun M.-H."/>
            <person name="Lee Y.-H."/>
            <person name="Miyara I."/>
            <person name="Moore N."/>
            <person name="Neumann U."/>
            <person name="Nordstroem K."/>
            <person name="Panaccione D.G."/>
            <person name="Panstruga R."/>
            <person name="Place M."/>
            <person name="Proctor R.H."/>
            <person name="Prusky D."/>
            <person name="Rech G."/>
            <person name="Reinhardt R."/>
            <person name="Rollins J.A."/>
            <person name="Rounsley S."/>
            <person name="Schardl C.L."/>
            <person name="Schwartz D.C."/>
            <person name="Shenoy N."/>
            <person name="Shirasu K."/>
            <person name="Sikhakolli U.R."/>
            <person name="Stueber K."/>
            <person name="Sukno S.A."/>
            <person name="Sweigard J.A."/>
            <person name="Takano Y."/>
            <person name="Takahara H."/>
            <person name="Trail F."/>
            <person name="van der Does H.C."/>
            <person name="Voll L.M."/>
            <person name="Will I."/>
            <person name="Young S."/>
            <person name="Zeng Q."/>
            <person name="Zhang J."/>
            <person name="Zhou S."/>
            <person name="Dickman M.B."/>
            <person name="Schulze-Lefert P."/>
            <person name="Ver Loren van Themaat E."/>
            <person name="Ma L.-J."/>
            <person name="Vaillancourt L.J."/>
        </authorList>
    </citation>
    <scope>NUCLEOTIDE SEQUENCE [LARGE SCALE GENOMIC DNA]</scope>
    <source>
        <strain evidence="2">IMI 349063</strain>
    </source>
</reference>
<gene>
    <name evidence="1" type="ORF">CH063_08784</name>
</gene>
<name>H1VB61_COLHI</name>
<dbReference type="HOGENOM" id="CLU_2158194_0_0_1"/>
<evidence type="ECO:0000313" key="1">
    <source>
        <dbReference type="EMBL" id="CCF37464.1"/>
    </source>
</evidence>
<organism evidence="1 2">
    <name type="scientific">Colletotrichum higginsianum (strain IMI 349063)</name>
    <name type="common">Crucifer anthracnose fungus</name>
    <dbReference type="NCBI Taxonomy" id="759273"/>
    <lineage>
        <taxon>Eukaryota</taxon>
        <taxon>Fungi</taxon>
        <taxon>Dikarya</taxon>
        <taxon>Ascomycota</taxon>
        <taxon>Pezizomycotina</taxon>
        <taxon>Sordariomycetes</taxon>
        <taxon>Hypocreomycetidae</taxon>
        <taxon>Glomerellales</taxon>
        <taxon>Glomerellaceae</taxon>
        <taxon>Colletotrichum</taxon>
        <taxon>Colletotrichum destructivum species complex</taxon>
    </lineage>
</organism>
<accession>H1VB61</accession>
<sequence length="111" mass="12222">MSGRGPLRTDGPRGCDCATRTASCSSLDVGEGGFPPPKIYAHKRPPGPLHSYPHRRYASFLSLSPIGLLFSRHAAHLTDTRHQSVLHLQRMPTFLRDEAMPCTSGATRVWL</sequence>
<dbReference type="AlphaFoldDB" id="H1VB61"/>
<dbReference type="EMBL" id="CACQ02002472">
    <property type="protein sequence ID" value="CCF37464.1"/>
    <property type="molecule type" value="Genomic_DNA"/>
</dbReference>
<evidence type="ECO:0000313" key="2">
    <source>
        <dbReference type="Proteomes" id="UP000007174"/>
    </source>
</evidence>